<feature type="transmembrane region" description="Helical" evidence="1">
    <location>
        <begin position="43"/>
        <end position="61"/>
    </location>
</feature>
<sequence>MHSFLARVKSFFANLFLWAFFVAGLVMSGAAKQVLDGSTEQSIATYGGGAVALIAGSQIARKPKIKAFLGRPGTLWFLFLFNAAAAAGMYTAMDGVDRYVGSGMMGLVSLGALGGLIASRRKPQVAAAQHTEHDSPWS</sequence>
<dbReference type="AlphaFoldDB" id="A0A917XNF9"/>
<keyword evidence="1" id="KW-0472">Membrane</keyword>
<reference evidence="2" key="1">
    <citation type="journal article" date="2014" name="Int. J. Syst. Evol. Microbiol.">
        <title>Complete genome sequence of Corynebacterium casei LMG S-19264T (=DSM 44701T), isolated from a smear-ripened cheese.</title>
        <authorList>
            <consortium name="US DOE Joint Genome Institute (JGI-PGF)"/>
            <person name="Walter F."/>
            <person name="Albersmeier A."/>
            <person name="Kalinowski J."/>
            <person name="Ruckert C."/>
        </authorList>
    </citation>
    <scope>NUCLEOTIDE SEQUENCE</scope>
    <source>
        <strain evidence="2">CGMCC 4.7110</strain>
    </source>
</reference>
<gene>
    <name evidence="2" type="ORF">GCM10011578_087690</name>
</gene>
<dbReference type="RefSeq" id="WP_189268547.1">
    <property type="nucleotide sequence ID" value="NZ_BMML01000032.1"/>
</dbReference>
<feature type="transmembrane region" description="Helical" evidence="1">
    <location>
        <begin position="73"/>
        <end position="93"/>
    </location>
</feature>
<accession>A0A917XNF9</accession>
<organism evidence="2 3">
    <name type="scientific">Streptomyces fuscichromogenes</name>
    <dbReference type="NCBI Taxonomy" id="1324013"/>
    <lineage>
        <taxon>Bacteria</taxon>
        <taxon>Bacillati</taxon>
        <taxon>Actinomycetota</taxon>
        <taxon>Actinomycetes</taxon>
        <taxon>Kitasatosporales</taxon>
        <taxon>Streptomycetaceae</taxon>
        <taxon>Streptomyces</taxon>
    </lineage>
</organism>
<evidence type="ECO:0000313" key="2">
    <source>
        <dbReference type="EMBL" id="GGN40341.1"/>
    </source>
</evidence>
<proteinExistence type="predicted"/>
<dbReference type="Proteomes" id="UP000653411">
    <property type="component" value="Unassembled WGS sequence"/>
</dbReference>
<dbReference type="EMBL" id="BMML01000032">
    <property type="protein sequence ID" value="GGN40341.1"/>
    <property type="molecule type" value="Genomic_DNA"/>
</dbReference>
<name>A0A917XNF9_9ACTN</name>
<keyword evidence="1" id="KW-1133">Transmembrane helix</keyword>
<evidence type="ECO:0000313" key="3">
    <source>
        <dbReference type="Proteomes" id="UP000653411"/>
    </source>
</evidence>
<feature type="transmembrane region" description="Helical" evidence="1">
    <location>
        <begin position="12"/>
        <end position="31"/>
    </location>
</feature>
<evidence type="ECO:0000256" key="1">
    <source>
        <dbReference type="SAM" id="Phobius"/>
    </source>
</evidence>
<feature type="transmembrane region" description="Helical" evidence="1">
    <location>
        <begin position="99"/>
        <end position="118"/>
    </location>
</feature>
<comment type="caution">
    <text evidence="2">The sequence shown here is derived from an EMBL/GenBank/DDBJ whole genome shotgun (WGS) entry which is preliminary data.</text>
</comment>
<reference evidence="2" key="2">
    <citation type="submission" date="2020-09" db="EMBL/GenBank/DDBJ databases">
        <authorList>
            <person name="Sun Q."/>
            <person name="Zhou Y."/>
        </authorList>
    </citation>
    <scope>NUCLEOTIDE SEQUENCE</scope>
    <source>
        <strain evidence="2">CGMCC 4.7110</strain>
    </source>
</reference>
<keyword evidence="1" id="KW-0812">Transmembrane</keyword>
<keyword evidence="3" id="KW-1185">Reference proteome</keyword>
<protein>
    <submittedName>
        <fullName evidence="2">Uncharacterized protein</fullName>
    </submittedName>
</protein>